<name>A0A921MC20_9MICO</name>
<evidence type="ECO:0000256" key="5">
    <source>
        <dbReference type="PIRSR" id="PIRSR037238-1"/>
    </source>
</evidence>
<proteinExistence type="predicted"/>
<feature type="domain" description="Peptidase M20 dimerisation" evidence="7">
    <location>
        <begin position="176"/>
        <end position="274"/>
    </location>
</feature>
<evidence type="ECO:0000256" key="1">
    <source>
        <dbReference type="ARBA" id="ARBA00001947"/>
    </source>
</evidence>
<dbReference type="InterPro" id="IPR002933">
    <property type="entry name" value="Peptidase_M20"/>
</dbReference>
<evidence type="ECO:0000256" key="3">
    <source>
        <dbReference type="ARBA" id="ARBA00022801"/>
    </source>
</evidence>
<dbReference type="PROSITE" id="PS00758">
    <property type="entry name" value="ARGE_DAPE_CPG2_1"/>
    <property type="match status" value="1"/>
</dbReference>
<keyword evidence="4" id="KW-0862">Zinc</keyword>
<feature type="region of interest" description="Disordered" evidence="6">
    <location>
        <begin position="378"/>
        <end position="401"/>
    </location>
</feature>
<dbReference type="InterPro" id="IPR017150">
    <property type="entry name" value="Pept_M20_glutamate_carboxypep"/>
</dbReference>
<evidence type="ECO:0000259" key="7">
    <source>
        <dbReference type="Pfam" id="PF07687"/>
    </source>
</evidence>
<dbReference type="AlphaFoldDB" id="A0A921MC20"/>
<feature type="compositionally biased region" description="Low complexity" evidence="6">
    <location>
        <begin position="380"/>
        <end position="392"/>
    </location>
</feature>
<evidence type="ECO:0000256" key="6">
    <source>
        <dbReference type="SAM" id="MobiDB-lite"/>
    </source>
</evidence>
<dbReference type="Gene3D" id="3.30.70.360">
    <property type="match status" value="1"/>
</dbReference>
<dbReference type="InterPro" id="IPR001261">
    <property type="entry name" value="ArgE/DapE_CS"/>
</dbReference>
<dbReference type="PIRSF" id="PIRSF037238">
    <property type="entry name" value="Carboxypeptidase_G2"/>
    <property type="match status" value="1"/>
</dbReference>
<dbReference type="PANTHER" id="PTHR43808">
    <property type="entry name" value="ACETYLORNITHINE DEACETYLASE"/>
    <property type="match status" value="1"/>
</dbReference>
<keyword evidence="3" id="KW-0378">Hydrolase</keyword>
<organism evidence="8 9">
    <name type="scientific">Brevibacterium senegalense</name>
    <dbReference type="NCBI Taxonomy" id="1033736"/>
    <lineage>
        <taxon>Bacteria</taxon>
        <taxon>Bacillati</taxon>
        <taxon>Actinomycetota</taxon>
        <taxon>Actinomycetes</taxon>
        <taxon>Micrococcales</taxon>
        <taxon>Brevibacteriaceae</taxon>
        <taxon>Brevibacterium</taxon>
    </lineage>
</organism>
<dbReference type="PANTHER" id="PTHR43808:SF9">
    <property type="entry name" value="BLL0789 PROTEIN"/>
    <property type="match status" value="1"/>
</dbReference>
<keyword evidence="2" id="KW-0479">Metal-binding</keyword>
<dbReference type="Pfam" id="PF01546">
    <property type="entry name" value="Peptidase_M20"/>
    <property type="match status" value="1"/>
</dbReference>
<feature type="active site" evidence="5">
    <location>
        <position position="79"/>
    </location>
</feature>
<dbReference type="SUPFAM" id="SSF55031">
    <property type="entry name" value="Bacterial exopeptidase dimerisation domain"/>
    <property type="match status" value="1"/>
</dbReference>
<dbReference type="Pfam" id="PF07687">
    <property type="entry name" value="M20_dimer"/>
    <property type="match status" value="1"/>
</dbReference>
<reference evidence="8" key="1">
    <citation type="journal article" date="2021" name="PeerJ">
        <title>Extensive microbial diversity within the chicken gut microbiome revealed by metagenomics and culture.</title>
        <authorList>
            <person name="Gilroy R."/>
            <person name="Ravi A."/>
            <person name="Getino M."/>
            <person name="Pursley I."/>
            <person name="Horton D.L."/>
            <person name="Alikhan N.F."/>
            <person name="Baker D."/>
            <person name="Gharbi K."/>
            <person name="Hall N."/>
            <person name="Watson M."/>
            <person name="Adriaenssens E.M."/>
            <person name="Foster-Nyarko E."/>
            <person name="Jarju S."/>
            <person name="Secka A."/>
            <person name="Antonio M."/>
            <person name="Oren A."/>
            <person name="Chaudhuri R.R."/>
            <person name="La Ragione R."/>
            <person name="Hildebrand F."/>
            <person name="Pallen M.J."/>
        </authorList>
    </citation>
    <scope>NUCLEOTIDE SEQUENCE</scope>
    <source>
        <strain evidence="8">ChiGjej5B5-7349</strain>
    </source>
</reference>
<dbReference type="GO" id="GO:0016787">
    <property type="term" value="F:hydrolase activity"/>
    <property type="evidence" value="ECO:0007669"/>
    <property type="project" value="UniProtKB-KW"/>
</dbReference>
<evidence type="ECO:0000313" key="9">
    <source>
        <dbReference type="Proteomes" id="UP000784435"/>
    </source>
</evidence>
<evidence type="ECO:0000256" key="4">
    <source>
        <dbReference type="ARBA" id="ARBA00022833"/>
    </source>
</evidence>
<dbReference type="InterPro" id="IPR036264">
    <property type="entry name" value="Bact_exopeptidase_dim_dom"/>
</dbReference>
<dbReference type="GO" id="GO:0046872">
    <property type="term" value="F:metal ion binding"/>
    <property type="evidence" value="ECO:0007669"/>
    <property type="project" value="UniProtKB-KW"/>
</dbReference>
<dbReference type="InterPro" id="IPR050072">
    <property type="entry name" value="Peptidase_M20A"/>
</dbReference>
<dbReference type="InterPro" id="IPR011650">
    <property type="entry name" value="Peptidase_M20_dimer"/>
</dbReference>
<sequence>MRFSEEKVGEFLEDFRTLVECESPSSDPQALASSARLVAEIGERITGIRPSISTIEGYPHVLFHIGTGPRRVLLVGHHDTVWPRGTLTTMPWSVSGERVTGPGTDDMKGGILIALHAVGALVRERDEEELDGITILITADEELGSPTSQPLIERLSREAEAVLVFESGGTAGQVKIARKGVAIYSLEVVGRAAHAGVEPERGVNAAVEAAHQILAIEALGDTDGATTVVPAVTRAGTTTNTVPARARIGIDSRALTSAEQQRVDQALRDLVPRHPEAQLVLHGGINRPPLEEDTARALFTRAQETAAQLGHPPLEAVRVGGGSDANFAAGMGAPTLDGLGTVGGGSHADDEHALLSWIPRRIELTAALVASLLQAPVPRPAAAPRRASGPRSARTDAGVGS</sequence>
<protein>
    <submittedName>
        <fullName evidence="8">M20 family metallopeptidase</fullName>
    </submittedName>
</protein>
<comment type="cofactor">
    <cofactor evidence="1">
        <name>Zn(2+)</name>
        <dbReference type="ChEBI" id="CHEBI:29105"/>
    </cofactor>
</comment>
<dbReference type="SUPFAM" id="SSF53187">
    <property type="entry name" value="Zn-dependent exopeptidases"/>
    <property type="match status" value="1"/>
</dbReference>
<evidence type="ECO:0000256" key="2">
    <source>
        <dbReference type="ARBA" id="ARBA00022723"/>
    </source>
</evidence>
<gene>
    <name evidence="8" type="ORF">K8V08_00795</name>
</gene>
<comment type="caution">
    <text evidence="8">The sequence shown here is derived from an EMBL/GenBank/DDBJ whole genome shotgun (WGS) entry which is preliminary data.</text>
</comment>
<dbReference type="Proteomes" id="UP000784435">
    <property type="component" value="Unassembled WGS sequence"/>
</dbReference>
<accession>A0A921MC20</accession>
<feature type="active site" description="Proton acceptor" evidence="5">
    <location>
        <position position="141"/>
    </location>
</feature>
<dbReference type="EMBL" id="DYUK01000017">
    <property type="protein sequence ID" value="HJG78932.1"/>
    <property type="molecule type" value="Genomic_DNA"/>
</dbReference>
<reference evidence="8" key="2">
    <citation type="submission" date="2021-09" db="EMBL/GenBank/DDBJ databases">
        <authorList>
            <person name="Gilroy R."/>
        </authorList>
    </citation>
    <scope>NUCLEOTIDE SEQUENCE</scope>
    <source>
        <strain evidence="8">ChiGjej5B5-7349</strain>
    </source>
</reference>
<evidence type="ECO:0000313" key="8">
    <source>
        <dbReference type="EMBL" id="HJG78932.1"/>
    </source>
</evidence>
<dbReference type="Gene3D" id="3.40.630.10">
    <property type="entry name" value="Zn peptidases"/>
    <property type="match status" value="1"/>
</dbReference>
<dbReference type="CDD" id="cd03885">
    <property type="entry name" value="M20_CPDG2"/>
    <property type="match status" value="1"/>
</dbReference>